<organism evidence="8">
    <name type="scientific">marine sediment metagenome</name>
    <dbReference type="NCBI Taxonomy" id="412755"/>
    <lineage>
        <taxon>unclassified sequences</taxon>
        <taxon>metagenomes</taxon>
        <taxon>ecological metagenomes</taxon>
    </lineage>
</organism>
<evidence type="ECO:0000256" key="3">
    <source>
        <dbReference type="ARBA" id="ARBA00022679"/>
    </source>
</evidence>
<dbReference type="Pfam" id="PF00535">
    <property type="entry name" value="Glycos_transf_2"/>
    <property type="match status" value="1"/>
</dbReference>
<dbReference type="GO" id="GO:0005886">
    <property type="term" value="C:plasma membrane"/>
    <property type="evidence" value="ECO:0007669"/>
    <property type="project" value="TreeGrafter"/>
</dbReference>
<reference evidence="8" key="1">
    <citation type="journal article" date="2014" name="Front. Microbiol.">
        <title>High frequency of phylogenetically diverse reductive dehalogenase-homologous genes in deep subseafloor sedimentary metagenomes.</title>
        <authorList>
            <person name="Kawai M."/>
            <person name="Futagami T."/>
            <person name="Toyoda A."/>
            <person name="Takaki Y."/>
            <person name="Nishi S."/>
            <person name="Hori S."/>
            <person name="Arai W."/>
            <person name="Tsubouchi T."/>
            <person name="Morono Y."/>
            <person name="Uchiyama I."/>
            <person name="Ito T."/>
            <person name="Fujiyama A."/>
            <person name="Inagaki F."/>
            <person name="Takami H."/>
        </authorList>
    </citation>
    <scope>NUCLEOTIDE SEQUENCE</scope>
    <source>
        <strain evidence="8">Expedition CK06-06</strain>
    </source>
</reference>
<keyword evidence="2" id="KW-0328">Glycosyltransferase</keyword>
<comment type="subcellular location">
    <subcellularLocation>
        <location evidence="1">Membrane</location>
        <topology evidence="1">Multi-pass membrane protein</topology>
    </subcellularLocation>
</comment>
<dbReference type="InterPro" id="IPR029044">
    <property type="entry name" value="Nucleotide-diphossugar_trans"/>
</dbReference>
<evidence type="ECO:0000256" key="1">
    <source>
        <dbReference type="ARBA" id="ARBA00004141"/>
    </source>
</evidence>
<evidence type="ECO:0000256" key="2">
    <source>
        <dbReference type="ARBA" id="ARBA00022676"/>
    </source>
</evidence>
<dbReference type="PANTHER" id="PTHR48090">
    <property type="entry name" value="UNDECAPRENYL-PHOSPHATE 4-DEOXY-4-FORMAMIDO-L-ARABINOSE TRANSFERASE-RELATED"/>
    <property type="match status" value="1"/>
</dbReference>
<protein>
    <recommendedName>
        <fullName evidence="7">Glycosyltransferase 2-like domain-containing protein</fullName>
    </recommendedName>
</protein>
<feature type="non-terminal residue" evidence="8">
    <location>
        <position position="55"/>
    </location>
</feature>
<dbReference type="SUPFAM" id="SSF53448">
    <property type="entry name" value="Nucleotide-diphospho-sugar transferases"/>
    <property type="match status" value="1"/>
</dbReference>
<sequence length="55" mass="6193">MKTTEDKKRECKGLSIVIPVFNEEAVVPRLLERLNKVAEELSVTCKLIFVDDGST</sequence>
<proteinExistence type="predicted"/>
<evidence type="ECO:0000256" key="5">
    <source>
        <dbReference type="ARBA" id="ARBA00022989"/>
    </source>
</evidence>
<dbReference type="InterPro" id="IPR050256">
    <property type="entry name" value="Glycosyltransferase_2"/>
</dbReference>
<evidence type="ECO:0000259" key="7">
    <source>
        <dbReference type="Pfam" id="PF00535"/>
    </source>
</evidence>
<feature type="domain" description="Glycosyltransferase 2-like" evidence="7">
    <location>
        <begin position="15"/>
        <end position="55"/>
    </location>
</feature>
<keyword evidence="5" id="KW-1133">Transmembrane helix</keyword>
<dbReference type="AlphaFoldDB" id="X0UM17"/>
<evidence type="ECO:0000256" key="6">
    <source>
        <dbReference type="ARBA" id="ARBA00023136"/>
    </source>
</evidence>
<dbReference type="Gene3D" id="3.90.550.10">
    <property type="entry name" value="Spore Coat Polysaccharide Biosynthesis Protein SpsA, Chain A"/>
    <property type="match status" value="1"/>
</dbReference>
<accession>X0UM17</accession>
<evidence type="ECO:0000313" key="8">
    <source>
        <dbReference type="EMBL" id="GAG06829.1"/>
    </source>
</evidence>
<dbReference type="EMBL" id="BARS01023032">
    <property type="protein sequence ID" value="GAG06829.1"/>
    <property type="molecule type" value="Genomic_DNA"/>
</dbReference>
<gene>
    <name evidence="8" type="ORF">S01H1_36729</name>
</gene>
<name>X0UM17_9ZZZZ</name>
<dbReference type="GO" id="GO:0016757">
    <property type="term" value="F:glycosyltransferase activity"/>
    <property type="evidence" value="ECO:0007669"/>
    <property type="project" value="UniProtKB-KW"/>
</dbReference>
<dbReference type="PANTHER" id="PTHR48090:SF1">
    <property type="entry name" value="PROPHAGE BACTOPRENOL GLUCOSYL TRANSFERASE HOMOLOG"/>
    <property type="match status" value="1"/>
</dbReference>
<dbReference type="InterPro" id="IPR001173">
    <property type="entry name" value="Glyco_trans_2-like"/>
</dbReference>
<keyword evidence="6" id="KW-0472">Membrane</keyword>
<keyword evidence="4" id="KW-0812">Transmembrane</keyword>
<evidence type="ECO:0000256" key="4">
    <source>
        <dbReference type="ARBA" id="ARBA00022692"/>
    </source>
</evidence>
<keyword evidence="3" id="KW-0808">Transferase</keyword>
<comment type="caution">
    <text evidence="8">The sequence shown here is derived from an EMBL/GenBank/DDBJ whole genome shotgun (WGS) entry which is preliminary data.</text>
</comment>